<evidence type="ECO:0000256" key="1">
    <source>
        <dbReference type="SAM" id="Phobius"/>
    </source>
</evidence>
<keyword evidence="1" id="KW-1133">Transmembrane helix</keyword>
<dbReference type="STRING" id="673521.SAMN05660991_00091"/>
<keyword evidence="1" id="KW-0472">Membrane</keyword>
<dbReference type="Proteomes" id="UP000198960">
    <property type="component" value="Unassembled WGS sequence"/>
</dbReference>
<dbReference type="AlphaFoldDB" id="A0A1H8PBV2"/>
<dbReference type="RefSeq" id="WP_091939018.1">
    <property type="nucleotide sequence ID" value="NZ_FOEE01000001.1"/>
</dbReference>
<evidence type="ECO:0000313" key="3">
    <source>
        <dbReference type="EMBL" id="SEO39469.1"/>
    </source>
</evidence>
<reference evidence="4" key="1">
    <citation type="submission" date="2016-10" db="EMBL/GenBank/DDBJ databases">
        <authorList>
            <person name="Varghese N."/>
            <person name="Submissions S."/>
        </authorList>
    </citation>
    <scope>NUCLEOTIDE SEQUENCE [LARGE SCALE GENOMIC DNA]</scope>
    <source>
        <strain evidence="4">DSM 45413</strain>
    </source>
</reference>
<feature type="domain" description="LytR/CpsA/Psr regulator C-terminal" evidence="2">
    <location>
        <begin position="69"/>
        <end position="155"/>
    </location>
</feature>
<name>A0A1H8PBV2_9ACTN</name>
<dbReference type="InterPro" id="IPR027381">
    <property type="entry name" value="LytR/CpsA/Psr_C"/>
</dbReference>
<organism evidence="3 4">
    <name type="scientific">Trujillonella endophytica</name>
    <dbReference type="NCBI Taxonomy" id="673521"/>
    <lineage>
        <taxon>Bacteria</taxon>
        <taxon>Bacillati</taxon>
        <taxon>Actinomycetota</taxon>
        <taxon>Actinomycetes</taxon>
        <taxon>Geodermatophilales</taxon>
        <taxon>Geodermatophilaceae</taxon>
        <taxon>Trujillonella</taxon>
    </lineage>
</organism>
<sequence length="183" mass="19115">MSTTTDRPAVRPRSGRRPLPPLIFLLVLAIAAFGVWWKVLGDAAEKEEQAEAACEEAEEAPPALDPATISLRVLNATDTAGLAQQVASQLQSFGFQVEEVLNDDTGREVAGTGELRYGRRGTVVASFVAVYVPGAGDWVDTRATEVVDVVLGPEFAGLASAEEVAAVLDSASEAQDVCGSGTA</sequence>
<dbReference type="OrthoDB" id="4864198at2"/>
<dbReference type="Gene3D" id="3.30.70.2390">
    <property type="match status" value="1"/>
</dbReference>
<keyword evidence="4" id="KW-1185">Reference proteome</keyword>
<dbReference type="EMBL" id="FOEE01000001">
    <property type="protein sequence ID" value="SEO39469.1"/>
    <property type="molecule type" value="Genomic_DNA"/>
</dbReference>
<gene>
    <name evidence="3" type="ORF">SAMN05660991_00091</name>
</gene>
<protein>
    <submittedName>
        <fullName evidence="3">LytR cell envelope-related transcriptional attenuator</fullName>
    </submittedName>
</protein>
<proteinExistence type="predicted"/>
<feature type="transmembrane region" description="Helical" evidence="1">
    <location>
        <begin position="21"/>
        <end position="39"/>
    </location>
</feature>
<keyword evidence="1" id="KW-0812">Transmembrane</keyword>
<evidence type="ECO:0000313" key="4">
    <source>
        <dbReference type="Proteomes" id="UP000198960"/>
    </source>
</evidence>
<accession>A0A1H8PBV2</accession>
<evidence type="ECO:0000259" key="2">
    <source>
        <dbReference type="Pfam" id="PF13399"/>
    </source>
</evidence>
<dbReference type="Pfam" id="PF13399">
    <property type="entry name" value="LytR_C"/>
    <property type="match status" value="1"/>
</dbReference>